<accession>A0A319DZ74</accession>
<dbReference type="Proteomes" id="UP000248423">
    <property type="component" value="Unassembled WGS sequence"/>
</dbReference>
<dbReference type="GO" id="GO:0004525">
    <property type="term" value="F:ribonuclease III activity"/>
    <property type="evidence" value="ECO:0007669"/>
    <property type="project" value="InterPro"/>
</dbReference>
<dbReference type="EMBL" id="KZ826384">
    <property type="protein sequence ID" value="PYI03111.1"/>
    <property type="molecule type" value="Genomic_DNA"/>
</dbReference>
<dbReference type="SUPFAM" id="SSF69065">
    <property type="entry name" value="RNase III domain-like"/>
    <property type="match status" value="1"/>
</dbReference>
<dbReference type="PROSITE" id="PS50142">
    <property type="entry name" value="RNASE_3_2"/>
    <property type="match status" value="1"/>
</dbReference>
<dbReference type="Pfam" id="PF00636">
    <property type="entry name" value="Ribonuclease_3"/>
    <property type="match status" value="1"/>
</dbReference>
<keyword evidence="4" id="KW-1185">Reference proteome</keyword>
<dbReference type="InterPro" id="IPR000999">
    <property type="entry name" value="RNase_III_dom"/>
</dbReference>
<evidence type="ECO:0000313" key="3">
    <source>
        <dbReference type="EMBL" id="PYI03111.1"/>
    </source>
</evidence>
<evidence type="ECO:0000259" key="2">
    <source>
        <dbReference type="PROSITE" id="PS50142"/>
    </source>
</evidence>
<dbReference type="Gene3D" id="1.10.1520.10">
    <property type="entry name" value="Ribonuclease III domain"/>
    <property type="match status" value="1"/>
</dbReference>
<name>A0A319DZ74_ASPSB</name>
<dbReference type="AlphaFoldDB" id="A0A319DZ74"/>
<sequence length="154" mass="16621">MPLSSTLAERVETLQHIIGYTFTNQALLFESLHSAGFYVPARSTRDGGHKDLAQVGDAVLRMVLILHGYQARKTRSTINNTISANASNANLAATGFDKTLDHFVMINPAQGRTVSNGVMASTVEALIGAVYIDSNMDIETVRSVIDTLDLGWPA</sequence>
<evidence type="ECO:0000256" key="1">
    <source>
        <dbReference type="ARBA" id="ARBA00022801"/>
    </source>
</evidence>
<dbReference type="GO" id="GO:0006396">
    <property type="term" value="P:RNA processing"/>
    <property type="evidence" value="ECO:0007669"/>
    <property type="project" value="InterPro"/>
</dbReference>
<dbReference type="PANTHER" id="PTHR14950:SF37">
    <property type="entry name" value="ENDORIBONUCLEASE DICER"/>
    <property type="match status" value="1"/>
</dbReference>
<dbReference type="STRING" id="1448318.A0A319DZ74"/>
<dbReference type="VEuPathDB" id="FungiDB:BO78DRAFT_410063"/>
<dbReference type="PANTHER" id="PTHR14950">
    <property type="entry name" value="DICER-RELATED"/>
    <property type="match status" value="1"/>
</dbReference>
<organism evidence="3 4">
    <name type="scientific">Aspergillus sclerotiicarbonarius (strain CBS 121057 / IBT 28362)</name>
    <dbReference type="NCBI Taxonomy" id="1448318"/>
    <lineage>
        <taxon>Eukaryota</taxon>
        <taxon>Fungi</taxon>
        <taxon>Dikarya</taxon>
        <taxon>Ascomycota</taxon>
        <taxon>Pezizomycotina</taxon>
        <taxon>Eurotiomycetes</taxon>
        <taxon>Eurotiomycetidae</taxon>
        <taxon>Eurotiales</taxon>
        <taxon>Aspergillaceae</taxon>
        <taxon>Aspergillus</taxon>
        <taxon>Aspergillus subgen. Circumdati</taxon>
    </lineage>
</organism>
<dbReference type="OrthoDB" id="67027at2759"/>
<dbReference type="SMART" id="SM00535">
    <property type="entry name" value="RIBOc"/>
    <property type="match status" value="1"/>
</dbReference>
<reference evidence="3 4" key="1">
    <citation type="submission" date="2018-02" db="EMBL/GenBank/DDBJ databases">
        <title>The genomes of Aspergillus section Nigri reveals drivers in fungal speciation.</title>
        <authorList>
            <consortium name="DOE Joint Genome Institute"/>
            <person name="Vesth T.C."/>
            <person name="Nybo J."/>
            <person name="Theobald S."/>
            <person name="Brandl J."/>
            <person name="Frisvad J.C."/>
            <person name="Nielsen K.F."/>
            <person name="Lyhne E.K."/>
            <person name="Kogle M.E."/>
            <person name="Kuo A."/>
            <person name="Riley R."/>
            <person name="Clum A."/>
            <person name="Nolan M."/>
            <person name="Lipzen A."/>
            <person name="Salamov A."/>
            <person name="Henrissat B."/>
            <person name="Wiebenga A."/>
            <person name="De vries R.P."/>
            <person name="Grigoriev I.V."/>
            <person name="Mortensen U.H."/>
            <person name="Andersen M.R."/>
            <person name="Baker S.E."/>
        </authorList>
    </citation>
    <scope>NUCLEOTIDE SEQUENCE [LARGE SCALE GENOMIC DNA]</scope>
    <source>
        <strain evidence="3 4">CBS 121057</strain>
    </source>
</reference>
<keyword evidence="1" id="KW-0378">Hydrolase</keyword>
<proteinExistence type="predicted"/>
<evidence type="ECO:0000313" key="4">
    <source>
        <dbReference type="Proteomes" id="UP000248423"/>
    </source>
</evidence>
<dbReference type="InterPro" id="IPR036389">
    <property type="entry name" value="RNase_III_sf"/>
</dbReference>
<protein>
    <submittedName>
        <fullName evidence="3">Ribonuclease III</fullName>
    </submittedName>
</protein>
<feature type="domain" description="RNase III" evidence="2">
    <location>
        <begin position="11"/>
        <end position="135"/>
    </location>
</feature>
<gene>
    <name evidence="3" type="ORF">BO78DRAFT_410063</name>
</gene>